<evidence type="ECO:0000313" key="2">
    <source>
        <dbReference type="EMBL" id="GEK59466.1"/>
    </source>
</evidence>
<name>A0A510Y7W8_MARHA</name>
<keyword evidence="3" id="KW-1185">Reference proteome</keyword>
<dbReference type="InterPro" id="IPR000600">
    <property type="entry name" value="ROK"/>
</dbReference>
<keyword evidence="2" id="KW-0808">Transferase</keyword>
<comment type="caution">
    <text evidence="2">The sequence shown here is derived from an EMBL/GenBank/DDBJ whole genome shotgun (WGS) entry which is preliminary data.</text>
</comment>
<reference evidence="2 3" key="1">
    <citation type="submission" date="2019-07" db="EMBL/GenBank/DDBJ databases">
        <title>Whole genome shotgun sequence of Marinococcus halophilus NBRC 102359.</title>
        <authorList>
            <person name="Hosoyama A."/>
            <person name="Uohara A."/>
            <person name="Ohji S."/>
            <person name="Ichikawa N."/>
        </authorList>
    </citation>
    <scope>NUCLEOTIDE SEQUENCE [LARGE SCALE GENOMIC DNA]</scope>
    <source>
        <strain evidence="2 3">NBRC 102359</strain>
    </source>
</reference>
<comment type="similarity">
    <text evidence="1">Belongs to the ROK (NagC/XylR) family.</text>
</comment>
<accession>A0A510Y7W8</accession>
<dbReference type="SUPFAM" id="SSF53067">
    <property type="entry name" value="Actin-like ATPase domain"/>
    <property type="match status" value="1"/>
</dbReference>
<protein>
    <submittedName>
        <fullName evidence="2">N-acetylmannosamine kinase</fullName>
    </submittedName>
</protein>
<dbReference type="RefSeq" id="WP_158219171.1">
    <property type="nucleotide sequence ID" value="NZ_BJUN01000014.1"/>
</dbReference>
<proteinExistence type="inferred from homology"/>
<dbReference type="Gene3D" id="3.30.420.40">
    <property type="match status" value="2"/>
</dbReference>
<dbReference type="PANTHER" id="PTHR18964:SF165">
    <property type="entry name" value="BETA-GLUCOSIDE KINASE"/>
    <property type="match status" value="1"/>
</dbReference>
<organism evidence="2 3">
    <name type="scientific">Marinococcus halophilus</name>
    <dbReference type="NCBI Taxonomy" id="1371"/>
    <lineage>
        <taxon>Bacteria</taxon>
        <taxon>Bacillati</taxon>
        <taxon>Bacillota</taxon>
        <taxon>Bacilli</taxon>
        <taxon>Bacillales</taxon>
        <taxon>Bacillaceae</taxon>
        <taxon>Marinococcus</taxon>
    </lineage>
</organism>
<evidence type="ECO:0000313" key="3">
    <source>
        <dbReference type="Proteomes" id="UP000321051"/>
    </source>
</evidence>
<dbReference type="Proteomes" id="UP000321051">
    <property type="component" value="Unassembled WGS sequence"/>
</dbReference>
<dbReference type="EMBL" id="BJUN01000014">
    <property type="protein sequence ID" value="GEK59466.1"/>
    <property type="molecule type" value="Genomic_DNA"/>
</dbReference>
<sequence>MKMYYAAIDIGGSYIKYAVLDHWGAIQTKHKQLTPENTGNGILLTIQRIIEKLQVSYVLSGIGVSTAGIVDRAQGKIVYAGPTIAHYQGTEIASFLHQTFAVPVHVENDVKAALLGEIWARGLADPANIYLLTLGTGIGGAYYTDQLMDGHYGNGNSIGYMLTNPTDHSNYETRASTNSLKRQLQQYPELPSTIEALFTEAEKGNKEGQELLHRWGTNVAQGIAEIMLILNPSMILLGGGISQQESRLLRYIDPHLDLYLPDKRFRTPLQTARLQNDAALLGSIYPFFQEEII</sequence>
<evidence type="ECO:0000256" key="1">
    <source>
        <dbReference type="ARBA" id="ARBA00006479"/>
    </source>
</evidence>
<dbReference type="Pfam" id="PF00480">
    <property type="entry name" value="ROK"/>
    <property type="match status" value="1"/>
</dbReference>
<dbReference type="PANTHER" id="PTHR18964">
    <property type="entry name" value="ROK (REPRESSOR, ORF, KINASE) FAMILY"/>
    <property type="match status" value="1"/>
</dbReference>
<dbReference type="InterPro" id="IPR043129">
    <property type="entry name" value="ATPase_NBD"/>
</dbReference>
<keyword evidence="2" id="KW-0418">Kinase</keyword>
<dbReference type="GO" id="GO:0016301">
    <property type="term" value="F:kinase activity"/>
    <property type="evidence" value="ECO:0007669"/>
    <property type="project" value="UniProtKB-KW"/>
</dbReference>
<gene>
    <name evidence="2" type="ORF">MHA01_23710</name>
</gene>
<dbReference type="AlphaFoldDB" id="A0A510Y7W8"/>